<sequence>MKILLDILERSHHSAATKSSYRGCVGRWLVFAGDDASGWTPIRVEQWRDALAESVAPRTVNKHLYALRYV</sequence>
<name>A0A0F8X068_9ZZZZ</name>
<organism evidence="1">
    <name type="scientific">marine sediment metagenome</name>
    <dbReference type="NCBI Taxonomy" id="412755"/>
    <lineage>
        <taxon>unclassified sequences</taxon>
        <taxon>metagenomes</taxon>
        <taxon>ecological metagenomes</taxon>
    </lineage>
</organism>
<dbReference type="EMBL" id="LAZR01061970">
    <property type="protein sequence ID" value="KKK62482.1"/>
    <property type="molecule type" value="Genomic_DNA"/>
</dbReference>
<reference evidence="1" key="1">
    <citation type="journal article" date="2015" name="Nature">
        <title>Complex archaea that bridge the gap between prokaryotes and eukaryotes.</title>
        <authorList>
            <person name="Spang A."/>
            <person name="Saw J.H."/>
            <person name="Jorgensen S.L."/>
            <person name="Zaremba-Niedzwiedzka K."/>
            <person name="Martijn J."/>
            <person name="Lind A.E."/>
            <person name="van Eijk R."/>
            <person name="Schleper C."/>
            <person name="Guy L."/>
            <person name="Ettema T.J."/>
        </authorList>
    </citation>
    <scope>NUCLEOTIDE SEQUENCE</scope>
</reference>
<proteinExistence type="predicted"/>
<protein>
    <recommendedName>
        <fullName evidence="2">Core-binding (CB) domain-containing protein</fullName>
    </recommendedName>
</protein>
<comment type="caution">
    <text evidence="1">The sequence shown here is derived from an EMBL/GenBank/DDBJ whole genome shotgun (WGS) entry which is preliminary data.</text>
</comment>
<evidence type="ECO:0000313" key="1">
    <source>
        <dbReference type="EMBL" id="KKK62482.1"/>
    </source>
</evidence>
<gene>
    <name evidence="1" type="ORF">LCGC14_3003860</name>
</gene>
<evidence type="ECO:0008006" key="2">
    <source>
        <dbReference type="Google" id="ProtNLM"/>
    </source>
</evidence>
<accession>A0A0F8X068</accession>
<feature type="non-terminal residue" evidence="1">
    <location>
        <position position="70"/>
    </location>
</feature>
<dbReference type="AlphaFoldDB" id="A0A0F8X068"/>